<accession>A0ABP8VVB0</accession>
<dbReference type="PANTHER" id="PTHR40082">
    <property type="entry name" value="BLR5956 PROTEIN"/>
    <property type="match status" value="1"/>
</dbReference>
<dbReference type="InterPro" id="IPR003754">
    <property type="entry name" value="4pyrrol_synth_uPrphyn_synth"/>
</dbReference>
<evidence type="ECO:0000313" key="3">
    <source>
        <dbReference type="Proteomes" id="UP001500621"/>
    </source>
</evidence>
<comment type="caution">
    <text evidence="2">The sequence shown here is derived from an EMBL/GenBank/DDBJ whole genome shotgun (WGS) entry which is preliminary data.</text>
</comment>
<name>A0ABP8VVB0_9ACTN</name>
<gene>
    <name evidence="2" type="ORF">GCM10023226_04600</name>
</gene>
<dbReference type="PANTHER" id="PTHR40082:SF1">
    <property type="entry name" value="BLR5956 PROTEIN"/>
    <property type="match status" value="1"/>
</dbReference>
<dbReference type="CDD" id="cd06578">
    <property type="entry name" value="HemD"/>
    <property type="match status" value="1"/>
</dbReference>
<dbReference type="Proteomes" id="UP001500621">
    <property type="component" value="Unassembled WGS sequence"/>
</dbReference>
<proteinExistence type="predicted"/>
<dbReference type="InterPro" id="IPR039793">
    <property type="entry name" value="UROS/Hem4"/>
</dbReference>
<sequence length="279" mass="29808">MPATTPDDAPLAGRRVGVTAARKVEEQRALLERRGAEVVWAPVLGPAPYEVDDDALQARTREVLAGPVDVVVATTGIGVRTWLTRAEAWGLQEQVVAALRRAEVLARGPKTVGALRRFGVEEAFVAPREDVAGLRERLLATDLRGRRVVVQEHAVTLEGLAAELRAAGAVVELVTVYRIGTPEDPGSVAALLDEVAAHRLDAVTFTSALSVEAFVEAADEHGVRTQVLTALRDGVLPVCVGHVTSAALAAHGVEGRHPERARLTAMVRLLEDELLARRP</sequence>
<organism evidence="2 3">
    <name type="scientific">Nocardioides nanhaiensis</name>
    <dbReference type="NCBI Taxonomy" id="1476871"/>
    <lineage>
        <taxon>Bacteria</taxon>
        <taxon>Bacillati</taxon>
        <taxon>Actinomycetota</taxon>
        <taxon>Actinomycetes</taxon>
        <taxon>Propionibacteriales</taxon>
        <taxon>Nocardioidaceae</taxon>
        <taxon>Nocardioides</taxon>
    </lineage>
</organism>
<reference evidence="3" key="1">
    <citation type="journal article" date="2019" name="Int. J. Syst. Evol. Microbiol.">
        <title>The Global Catalogue of Microorganisms (GCM) 10K type strain sequencing project: providing services to taxonomists for standard genome sequencing and annotation.</title>
        <authorList>
            <consortium name="The Broad Institute Genomics Platform"/>
            <consortium name="The Broad Institute Genome Sequencing Center for Infectious Disease"/>
            <person name="Wu L."/>
            <person name="Ma J."/>
        </authorList>
    </citation>
    <scope>NUCLEOTIDE SEQUENCE [LARGE SCALE GENOMIC DNA]</scope>
    <source>
        <strain evidence="3">JCM 18127</strain>
    </source>
</reference>
<dbReference type="Pfam" id="PF02602">
    <property type="entry name" value="HEM4"/>
    <property type="match status" value="1"/>
</dbReference>
<dbReference type="InterPro" id="IPR036108">
    <property type="entry name" value="4pyrrol_syn_uPrphyn_synt_sf"/>
</dbReference>
<feature type="domain" description="Tetrapyrrole biosynthesis uroporphyrinogen III synthase" evidence="1">
    <location>
        <begin position="28"/>
        <end position="267"/>
    </location>
</feature>
<dbReference type="SUPFAM" id="SSF69618">
    <property type="entry name" value="HemD-like"/>
    <property type="match status" value="1"/>
</dbReference>
<dbReference type="Gene3D" id="3.40.50.10090">
    <property type="match status" value="2"/>
</dbReference>
<dbReference type="RefSeq" id="WP_345262430.1">
    <property type="nucleotide sequence ID" value="NZ_BAABIM010000001.1"/>
</dbReference>
<keyword evidence="3" id="KW-1185">Reference proteome</keyword>
<protein>
    <recommendedName>
        <fullName evidence="1">Tetrapyrrole biosynthesis uroporphyrinogen III synthase domain-containing protein</fullName>
    </recommendedName>
</protein>
<evidence type="ECO:0000313" key="2">
    <source>
        <dbReference type="EMBL" id="GAA4671069.1"/>
    </source>
</evidence>
<evidence type="ECO:0000259" key="1">
    <source>
        <dbReference type="Pfam" id="PF02602"/>
    </source>
</evidence>
<dbReference type="NCBIfam" id="NF005568">
    <property type="entry name" value="PRK07239.1"/>
    <property type="match status" value="1"/>
</dbReference>
<dbReference type="EMBL" id="BAABIM010000001">
    <property type="protein sequence ID" value="GAA4671069.1"/>
    <property type="molecule type" value="Genomic_DNA"/>
</dbReference>